<gene>
    <name evidence="1" type="ORF">ACFOEX_06200</name>
</gene>
<evidence type="ECO:0008006" key="3">
    <source>
        <dbReference type="Google" id="ProtNLM"/>
    </source>
</evidence>
<dbReference type="RefSeq" id="WP_376832726.1">
    <property type="nucleotide sequence ID" value="NZ_JBHLWR010000006.1"/>
</dbReference>
<proteinExistence type="predicted"/>
<dbReference type="Proteomes" id="UP001595536">
    <property type="component" value="Unassembled WGS sequence"/>
</dbReference>
<dbReference type="EMBL" id="JBHRUV010000028">
    <property type="protein sequence ID" value="MFC3265943.1"/>
    <property type="molecule type" value="Genomic_DNA"/>
</dbReference>
<comment type="caution">
    <text evidence="1">The sequence shown here is derived from an EMBL/GenBank/DDBJ whole genome shotgun (WGS) entry which is preliminary data.</text>
</comment>
<organism evidence="1 2">
    <name type="scientific">Camelimonas abortus</name>
    <dbReference type="NCBI Taxonomy" id="1017184"/>
    <lineage>
        <taxon>Bacteria</taxon>
        <taxon>Pseudomonadati</taxon>
        <taxon>Pseudomonadota</taxon>
        <taxon>Alphaproteobacteria</taxon>
        <taxon>Hyphomicrobiales</taxon>
        <taxon>Chelatococcaceae</taxon>
        <taxon>Camelimonas</taxon>
    </lineage>
</organism>
<sequence length="71" mass="7798">MELDLTRVGRDAGRIAEEVISHLAGLPGAQVTVRLEIDAQMPTGATEHVIRTVAENCRSLKFYPNSSFEND</sequence>
<reference evidence="2" key="1">
    <citation type="journal article" date="2019" name="Int. J. Syst. Evol. Microbiol.">
        <title>The Global Catalogue of Microorganisms (GCM) 10K type strain sequencing project: providing services to taxonomists for standard genome sequencing and annotation.</title>
        <authorList>
            <consortium name="The Broad Institute Genomics Platform"/>
            <consortium name="The Broad Institute Genome Sequencing Center for Infectious Disease"/>
            <person name="Wu L."/>
            <person name="Ma J."/>
        </authorList>
    </citation>
    <scope>NUCLEOTIDE SEQUENCE [LARGE SCALE GENOMIC DNA]</scope>
    <source>
        <strain evidence="2">CCM 7941</strain>
    </source>
</reference>
<evidence type="ECO:0000313" key="2">
    <source>
        <dbReference type="Proteomes" id="UP001595536"/>
    </source>
</evidence>
<name>A0ABV7LDU3_9HYPH</name>
<protein>
    <recommendedName>
        <fullName evidence="3">Heavy-metal-associated domain-containing protein</fullName>
    </recommendedName>
</protein>
<keyword evidence="2" id="KW-1185">Reference proteome</keyword>
<accession>A0ABV7LDU3</accession>
<evidence type="ECO:0000313" key="1">
    <source>
        <dbReference type="EMBL" id="MFC3265943.1"/>
    </source>
</evidence>